<protein>
    <submittedName>
        <fullName evidence="2">Uncharacterized protein</fullName>
    </submittedName>
</protein>
<keyword evidence="3" id="KW-1185">Reference proteome</keyword>
<sequence>MDVTREAGESRPTGGDSRASWTWPANGPWSIRLTGGGARPALEVYEHGELIDVLVASSLSEDLLRGARRFDGGGWADGEGRADDTGWAGGTGGAAGFAWGRLSADGSAPTVAFTGARLRRSWRPAEVVEVGDDFWLAWAPGPLVDVLARRSDGGTERLRPGRAR</sequence>
<reference evidence="2 3" key="1">
    <citation type="submission" date="2020-08" db="EMBL/GenBank/DDBJ databases">
        <title>Sequencing the genomes of 1000 actinobacteria strains.</title>
        <authorList>
            <person name="Klenk H.-P."/>
        </authorList>
    </citation>
    <scope>NUCLEOTIDE SEQUENCE [LARGE SCALE GENOMIC DNA]</scope>
    <source>
        <strain evidence="2 3">DSM 41654</strain>
    </source>
</reference>
<evidence type="ECO:0000313" key="3">
    <source>
        <dbReference type="Proteomes" id="UP000540506"/>
    </source>
</evidence>
<feature type="region of interest" description="Disordered" evidence="1">
    <location>
        <begin position="1"/>
        <end position="22"/>
    </location>
</feature>
<comment type="caution">
    <text evidence="2">The sequence shown here is derived from an EMBL/GenBank/DDBJ whole genome shotgun (WGS) entry which is preliminary data.</text>
</comment>
<organism evidence="2 3">
    <name type="scientific">Kitasatospora kifunensis</name>
    <name type="common">Streptomyces kifunensis</name>
    <dbReference type="NCBI Taxonomy" id="58351"/>
    <lineage>
        <taxon>Bacteria</taxon>
        <taxon>Bacillati</taxon>
        <taxon>Actinomycetota</taxon>
        <taxon>Actinomycetes</taxon>
        <taxon>Kitasatosporales</taxon>
        <taxon>Streptomycetaceae</taxon>
        <taxon>Kitasatospora</taxon>
    </lineage>
</organism>
<name>A0A7W7R0U4_KITKI</name>
<dbReference type="Proteomes" id="UP000540506">
    <property type="component" value="Unassembled WGS sequence"/>
</dbReference>
<dbReference type="RefSeq" id="WP_184935180.1">
    <property type="nucleotide sequence ID" value="NZ_JACHJV010000001.1"/>
</dbReference>
<dbReference type="AlphaFoldDB" id="A0A7W7R0U4"/>
<gene>
    <name evidence="2" type="ORF">FHR34_002113</name>
</gene>
<evidence type="ECO:0000313" key="2">
    <source>
        <dbReference type="EMBL" id="MBB4923120.1"/>
    </source>
</evidence>
<dbReference type="EMBL" id="JACHJV010000001">
    <property type="protein sequence ID" value="MBB4923120.1"/>
    <property type="molecule type" value="Genomic_DNA"/>
</dbReference>
<evidence type="ECO:0000256" key="1">
    <source>
        <dbReference type="SAM" id="MobiDB-lite"/>
    </source>
</evidence>
<proteinExistence type="predicted"/>
<accession>A0A7W7R0U4</accession>